<name>A0AAJ6AZB8_9HYPH</name>
<dbReference type="InterPro" id="IPR028098">
    <property type="entry name" value="Glyco_trans_4-like_N"/>
</dbReference>
<keyword evidence="3" id="KW-0808">Transferase</keyword>
<evidence type="ECO:0000313" key="3">
    <source>
        <dbReference type="EMBL" id="WEK03636.1"/>
    </source>
</evidence>
<dbReference type="PANTHER" id="PTHR43685:SF2">
    <property type="entry name" value="GLYCOSYLTRANSFERASE 2-LIKE DOMAIN-CONTAINING PROTEIN"/>
    <property type="match status" value="1"/>
</dbReference>
<dbReference type="Gene3D" id="3.90.550.10">
    <property type="entry name" value="Spore Coat Polysaccharide Biosynthesis Protein SpsA, Chain A"/>
    <property type="match status" value="1"/>
</dbReference>
<dbReference type="EC" id="2.4.-.-" evidence="3"/>
<dbReference type="EMBL" id="CP119312">
    <property type="protein sequence ID" value="WEK03636.1"/>
    <property type="molecule type" value="Genomic_DNA"/>
</dbReference>
<accession>A0AAJ6AZB8</accession>
<dbReference type="PANTHER" id="PTHR43685">
    <property type="entry name" value="GLYCOSYLTRANSFERASE"/>
    <property type="match status" value="1"/>
</dbReference>
<dbReference type="InterPro" id="IPR050834">
    <property type="entry name" value="Glycosyltransf_2"/>
</dbReference>
<dbReference type="Pfam" id="PF00535">
    <property type="entry name" value="Glycos_transf_2"/>
    <property type="match status" value="1"/>
</dbReference>
<evidence type="ECO:0000259" key="2">
    <source>
        <dbReference type="Pfam" id="PF13439"/>
    </source>
</evidence>
<protein>
    <submittedName>
        <fullName evidence="3">Glycosyltransferase</fullName>
        <ecNumber evidence="3">2.4.-.-</ecNumber>
    </submittedName>
</protein>
<feature type="domain" description="Glycosyltransferase 2-like" evidence="1">
    <location>
        <begin position="24"/>
        <end position="149"/>
    </location>
</feature>
<dbReference type="CDD" id="cd00761">
    <property type="entry name" value="Glyco_tranf_GTA_type"/>
    <property type="match status" value="1"/>
</dbReference>
<keyword evidence="3" id="KW-0328">Glycosyltransferase</keyword>
<evidence type="ECO:0000259" key="1">
    <source>
        <dbReference type="Pfam" id="PF00535"/>
    </source>
</evidence>
<dbReference type="Proteomes" id="UP001217476">
    <property type="component" value="Chromosome"/>
</dbReference>
<dbReference type="SUPFAM" id="SSF53756">
    <property type="entry name" value="UDP-Glycosyltransferase/glycogen phosphorylase"/>
    <property type="match status" value="1"/>
</dbReference>
<reference evidence="3" key="1">
    <citation type="submission" date="2023-03" db="EMBL/GenBank/DDBJ databases">
        <title>Andean soil-derived lignocellulolytic bacterial consortium as a source of novel taxa and putative plastic-active enzymes.</title>
        <authorList>
            <person name="Diaz-Garcia L."/>
            <person name="Chuvochina M."/>
            <person name="Feuerriegel G."/>
            <person name="Bunk B."/>
            <person name="Sproer C."/>
            <person name="Streit W.R."/>
            <person name="Rodriguez L.M."/>
            <person name="Overmann J."/>
            <person name="Jimenez D.J."/>
        </authorList>
    </citation>
    <scope>NUCLEOTIDE SEQUENCE</scope>
    <source>
        <strain evidence="3">MAG 4196</strain>
    </source>
</reference>
<feature type="domain" description="Glycosyltransferase subfamily 4-like N-terminal" evidence="2">
    <location>
        <begin position="506"/>
        <end position="674"/>
    </location>
</feature>
<sequence>MKNDLVDHLEDAAADPRRDPAVVVIIPVFKHSGLLAEAVEAVLAQKAPFPIATVIVDDGCPFPETAEIGQAYAMAHPNVFYVRKPNGGLSSARNYGIDFALRNFPGFEAIYLLDADNRITPNALATLFAFLKERGDIDWVYPNIDKFGIAWSGNYTTDYSRLLHLTFDNICEAGSLVSRRLVASGVRFDETMKAGFEDWDFWLQAIGKGFRGANHPYFGFEYRQRAESMLRDSNRTRENILSYIRQKHKALFETDYLLAAEHDEAPRYAHVGVGTYLVEAFTDPQAPHRADKLDEFVRRFWAARNEPDSFGTPPFLLWMSDLHRQALARLGLVHNMLWLGERLSEQYNFVAIRFETSNAKFEVSVKPVTTDAPLKGKLVGWMTSQSIVTACVDDKSDDWARTLRNGVPSPTVVELVIKAPFSLVETQGTLLSPTNALLATLGALRDSDYHTQRQPQRWNWRQPYLPNRSRYFELLRQALSAGAIMPRLPSGEKKLRIGMLLPVASFGGVEKVAFAMARVLKARGCEVHLFVLGKPIYERHKENDGLFASINFLAADYPIWGGAHTFAGHELLMEGDHNAMAPDLMGLLSGLDVVINNQVASVNAVLGSLRRRGVKIINYIHVLDRTAQGRHAGHPYLALAFEHVYDRILTCSDEMVEWLHSMGVPQPKLTRIDNAPSYALAPSERDKVLEARRQPQEERPLRALFLGRFDSQKGIERLHAVVRHTKRLGAGIDWRIVGRDVLDADAGISWQARFKETGAPVLPPLYAAADLTKAFAWADVVLLPSRWEGAPLTILEAQRLGCVPIATDVGAVNELIEHGKDGLVIPHENDGGVIDGFTQSLMALAKDRDELTRLSDGAAVRAASLDWDISAQPLYAALAEWFPGKLDWRPKPARRLISIRSDVVGRGVRELAG</sequence>
<dbReference type="CDD" id="cd03801">
    <property type="entry name" value="GT4_PimA-like"/>
    <property type="match status" value="1"/>
</dbReference>
<gene>
    <name evidence="3" type="ORF">P0Y65_15770</name>
</gene>
<dbReference type="InterPro" id="IPR029044">
    <property type="entry name" value="Nucleotide-diphossugar_trans"/>
</dbReference>
<dbReference type="GO" id="GO:0016757">
    <property type="term" value="F:glycosyltransferase activity"/>
    <property type="evidence" value="ECO:0007669"/>
    <property type="project" value="UniProtKB-KW"/>
</dbReference>
<evidence type="ECO:0000313" key="4">
    <source>
        <dbReference type="Proteomes" id="UP001217476"/>
    </source>
</evidence>
<dbReference type="SUPFAM" id="SSF53448">
    <property type="entry name" value="Nucleotide-diphospho-sugar transferases"/>
    <property type="match status" value="1"/>
</dbReference>
<dbReference type="AlphaFoldDB" id="A0AAJ6AZB8"/>
<dbReference type="InterPro" id="IPR001173">
    <property type="entry name" value="Glyco_trans_2-like"/>
</dbReference>
<dbReference type="Gene3D" id="3.40.50.2000">
    <property type="entry name" value="Glycogen Phosphorylase B"/>
    <property type="match status" value="2"/>
</dbReference>
<dbReference type="Pfam" id="PF13692">
    <property type="entry name" value="Glyco_trans_1_4"/>
    <property type="match status" value="1"/>
</dbReference>
<proteinExistence type="predicted"/>
<organism evidence="3 4">
    <name type="scientific">Candidatus Devosia phytovorans</name>
    <dbReference type="NCBI Taxonomy" id="3121372"/>
    <lineage>
        <taxon>Bacteria</taxon>
        <taxon>Pseudomonadati</taxon>
        <taxon>Pseudomonadota</taxon>
        <taxon>Alphaproteobacteria</taxon>
        <taxon>Hyphomicrobiales</taxon>
        <taxon>Devosiaceae</taxon>
        <taxon>Devosia</taxon>
    </lineage>
</organism>
<dbReference type="Pfam" id="PF13439">
    <property type="entry name" value="Glyco_transf_4"/>
    <property type="match status" value="1"/>
</dbReference>